<sequence>MDDGTLIPKIEYTLDPDRNTVGRISSELKLPEKSGVTDYSTRFICQVGVFVVADALFIGAQQVGRYLQDIRSH</sequence>
<dbReference type="Proteomes" id="UP000828251">
    <property type="component" value="Unassembled WGS sequence"/>
</dbReference>
<evidence type="ECO:0000313" key="2">
    <source>
        <dbReference type="Proteomes" id="UP000828251"/>
    </source>
</evidence>
<name>A0A9D3VAP8_9ROSI</name>
<evidence type="ECO:0000313" key="1">
    <source>
        <dbReference type="EMBL" id="KAH1074708.1"/>
    </source>
</evidence>
<proteinExistence type="predicted"/>
<reference evidence="1 2" key="1">
    <citation type="journal article" date="2021" name="Plant Biotechnol. J.">
        <title>Multi-omics assisted identification of the key and species-specific regulatory components of drought-tolerant mechanisms in Gossypium stocksii.</title>
        <authorList>
            <person name="Yu D."/>
            <person name="Ke L."/>
            <person name="Zhang D."/>
            <person name="Wu Y."/>
            <person name="Sun Y."/>
            <person name="Mei J."/>
            <person name="Sun J."/>
            <person name="Sun Y."/>
        </authorList>
    </citation>
    <scope>NUCLEOTIDE SEQUENCE [LARGE SCALE GENOMIC DNA]</scope>
    <source>
        <strain evidence="2">cv. E1</strain>
        <tissue evidence="1">Leaf</tissue>
    </source>
</reference>
<dbReference type="EMBL" id="JAIQCV010000008">
    <property type="protein sequence ID" value="KAH1074708.1"/>
    <property type="molecule type" value="Genomic_DNA"/>
</dbReference>
<comment type="caution">
    <text evidence="1">The sequence shown here is derived from an EMBL/GenBank/DDBJ whole genome shotgun (WGS) entry which is preliminary data.</text>
</comment>
<dbReference type="AlphaFoldDB" id="A0A9D3VAP8"/>
<keyword evidence="2" id="KW-1185">Reference proteome</keyword>
<protein>
    <submittedName>
        <fullName evidence="1">Uncharacterized protein</fullName>
    </submittedName>
</protein>
<organism evidence="1 2">
    <name type="scientific">Gossypium stocksii</name>
    <dbReference type="NCBI Taxonomy" id="47602"/>
    <lineage>
        <taxon>Eukaryota</taxon>
        <taxon>Viridiplantae</taxon>
        <taxon>Streptophyta</taxon>
        <taxon>Embryophyta</taxon>
        <taxon>Tracheophyta</taxon>
        <taxon>Spermatophyta</taxon>
        <taxon>Magnoliopsida</taxon>
        <taxon>eudicotyledons</taxon>
        <taxon>Gunneridae</taxon>
        <taxon>Pentapetalae</taxon>
        <taxon>rosids</taxon>
        <taxon>malvids</taxon>
        <taxon>Malvales</taxon>
        <taxon>Malvaceae</taxon>
        <taxon>Malvoideae</taxon>
        <taxon>Gossypium</taxon>
    </lineage>
</organism>
<gene>
    <name evidence="1" type="ORF">J1N35_027036</name>
</gene>
<dbReference type="OrthoDB" id="566238at2759"/>
<accession>A0A9D3VAP8</accession>